<dbReference type="RefSeq" id="WP_185694729.1">
    <property type="nucleotide sequence ID" value="NZ_JACHVA010000138.1"/>
</dbReference>
<comment type="function">
    <text evidence="4">Nucleoside triphosphate pyrophosphatase that hydrolyzes dTTP and UTP. May have a dual role in cell division arrest and in preventing the incorporation of modified nucleotides into cellular nucleic acids.</text>
</comment>
<comment type="similarity">
    <text evidence="4">Belongs to the Maf family. YhdE subfamily.</text>
</comment>
<dbReference type="PANTHER" id="PTHR43213">
    <property type="entry name" value="BIFUNCTIONAL DTTP/UTP PYROPHOSPHATASE/METHYLTRANSFERASE PROTEIN-RELATED"/>
    <property type="match status" value="1"/>
</dbReference>
<feature type="site" description="Important for substrate specificity" evidence="4">
    <location>
        <position position="155"/>
    </location>
</feature>
<protein>
    <recommendedName>
        <fullName evidence="4">dTTP/UTP pyrophosphatase</fullName>
        <shortName evidence="4">dTTPase/UTPase</shortName>
        <ecNumber evidence="4">3.6.1.9</ecNumber>
    </recommendedName>
    <alternativeName>
        <fullName evidence="4">Nucleoside triphosphate pyrophosphatase</fullName>
    </alternativeName>
    <alternativeName>
        <fullName evidence="4">Nucleotide pyrophosphatase</fullName>
        <shortName evidence="4">Nucleotide PPase</shortName>
    </alternativeName>
</protein>
<keyword evidence="6" id="KW-1185">Reference proteome</keyword>
<gene>
    <name evidence="5" type="primary">maf</name>
    <name evidence="5" type="ORF">H5P30_20200</name>
</gene>
<comment type="caution">
    <text evidence="4">Lacks conserved residue(s) required for the propagation of feature annotation.</text>
</comment>
<dbReference type="GO" id="GO:0009117">
    <property type="term" value="P:nucleotide metabolic process"/>
    <property type="evidence" value="ECO:0007669"/>
    <property type="project" value="UniProtKB-KW"/>
</dbReference>
<comment type="catalytic activity">
    <reaction evidence="4">
        <text>dTTP + H2O = dTMP + diphosphate + H(+)</text>
        <dbReference type="Rhea" id="RHEA:28534"/>
        <dbReference type="ChEBI" id="CHEBI:15377"/>
        <dbReference type="ChEBI" id="CHEBI:15378"/>
        <dbReference type="ChEBI" id="CHEBI:33019"/>
        <dbReference type="ChEBI" id="CHEBI:37568"/>
        <dbReference type="ChEBI" id="CHEBI:63528"/>
        <dbReference type="EC" id="3.6.1.9"/>
    </reaction>
</comment>
<evidence type="ECO:0000256" key="3">
    <source>
        <dbReference type="ARBA" id="ARBA00023080"/>
    </source>
</evidence>
<dbReference type="EMBL" id="JACHVA010000138">
    <property type="protein sequence ID" value="MBC2604112.1"/>
    <property type="molecule type" value="Genomic_DNA"/>
</dbReference>
<evidence type="ECO:0000313" key="6">
    <source>
        <dbReference type="Proteomes" id="UP000525652"/>
    </source>
</evidence>
<dbReference type="GO" id="GO:0047429">
    <property type="term" value="F:nucleoside triphosphate diphosphatase activity"/>
    <property type="evidence" value="ECO:0007669"/>
    <property type="project" value="UniProtKB-EC"/>
</dbReference>
<comment type="catalytic activity">
    <reaction evidence="4">
        <text>UTP + H2O = UMP + diphosphate + H(+)</text>
        <dbReference type="Rhea" id="RHEA:29395"/>
        <dbReference type="ChEBI" id="CHEBI:15377"/>
        <dbReference type="ChEBI" id="CHEBI:15378"/>
        <dbReference type="ChEBI" id="CHEBI:33019"/>
        <dbReference type="ChEBI" id="CHEBI:46398"/>
        <dbReference type="ChEBI" id="CHEBI:57865"/>
        <dbReference type="EC" id="3.6.1.9"/>
    </reaction>
</comment>
<dbReference type="CDD" id="cd00555">
    <property type="entry name" value="Maf"/>
    <property type="match status" value="1"/>
</dbReference>
<dbReference type="Pfam" id="PF02545">
    <property type="entry name" value="Maf"/>
    <property type="match status" value="1"/>
</dbReference>
<sequence>MKDSRLILASASPRRSDLLREAGVSFRIEPAQVEEHEDPVGDPVFIVRHNAELKASEVAGRFPGQSVLGSDTVVALGDRVLGKPKDEDEAFAMLRSLAGQEHQVHTGVCLIGAEGQREVFSVSTRVKFRELSDEDIRAYIRDVPVMDKAGSYALQDQGSRIVESVSGSRSNVIGLPLEEVLEALRRLEV</sequence>
<accession>A0A7X1B239</accession>
<dbReference type="InterPro" id="IPR029001">
    <property type="entry name" value="ITPase-like_fam"/>
</dbReference>
<feature type="site" description="Important for substrate specificity" evidence="4">
    <location>
        <position position="14"/>
    </location>
</feature>
<comment type="subcellular location">
    <subcellularLocation>
        <location evidence="4">Cytoplasm</location>
    </subcellularLocation>
</comment>
<dbReference type="PANTHER" id="PTHR43213:SF5">
    <property type="entry name" value="BIFUNCTIONAL DTTP_UTP PYROPHOSPHATASE_METHYLTRANSFERASE PROTEIN-RELATED"/>
    <property type="match status" value="1"/>
</dbReference>
<name>A0A7X1B239_9BACT</name>
<evidence type="ECO:0000256" key="1">
    <source>
        <dbReference type="ARBA" id="ARBA00001968"/>
    </source>
</evidence>
<dbReference type="InterPro" id="IPR003697">
    <property type="entry name" value="Maf-like"/>
</dbReference>
<dbReference type="AlphaFoldDB" id="A0A7X1B239"/>
<dbReference type="Proteomes" id="UP000525652">
    <property type="component" value="Unassembled WGS sequence"/>
</dbReference>
<dbReference type="SUPFAM" id="SSF52972">
    <property type="entry name" value="ITPase-like"/>
    <property type="match status" value="1"/>
</dbReference>
<dbReference type="EC" id="3.6.1.9" evidence="4"/>
<feature type="active site" description="Proton acceptor" evidence="4">
    <location>
        <position position="71"/>
    </location>
</feature>
<feature type="site" description="Important for substrate specificity" evidence="4">
    <location>
        <position position="72"/>
    </location>
</feature>
<dbReference type="NCBIfam" id="TIGR00172">
    <property type="entry name" value="maf"/>
    <property type="match status" value="1"/>
</dbReference>
<proteinExistence type="inferred from homology"/>
<dbReference type="Gene3D" id="3.90.950.10">
    <property type="match status" value="1"/>
</dbReference>
<evidence type="ECO:0000256" key="2">
    <source>
        <dbReference type="ARBA" id="ARBA00022801"/>
    </source>
</evidence>
<reference evidence="5 6" key="1">
    <citation type="submission" date="2020-07" db="EMBL/GenBank/DDBJ databases">
        <authorList>
            <person name="Feng X."/>
        </authorList>
    </citation>
    <scope>NUCLEOTIDE SEQUENCE [LARGE SCALE GENOMIC DNA]</scope>
    <source>
        <strain evidence="5 6">JCM14086</strain>
    </source>
</reference>
<keyword evidence="3 4" id="KW-0546">Nucleotide metabolism</keyword>
<comment type="caution">
    <text evidence="5">The sequence shown here is derived from an EMBL/GenBank/DDBJ whole genome shotgun (WGS) entry which is preliminary data.</text>
</comment>
<comment type="cofactor">
    <cofactor evidence="1 4">
        <name>a divalent metal cation</name>
        <dbReference type="ChEBI" id="CHEBI:60240"/>
    </cofactor>
</comment>
<dbReference type="HAMAP" id="MF_00528">
    <property type="entry name" value="Maf"/>
    <property type="match status" value="1"/>
</dbReference>
<evidence type="ECO:0000256" key="4">
    <source>
        <dbReference type="HAMAP-Rule" id="MF_00528"/>
    </source>
</evidence>
<organism evidence="5 6">
    <name type="scientific">Puniceicoccus vermicola</name>
    <dbReference type="NCBI Taxonomy" id="388746"/>
    <lineage>
        <taxon>Bacteria</taxon>
        <taxon>Pseudomonadati</taxon>
        <taxon>Verrucomicrobiota</taxon>
        <taxon>Opitutia</taxon>
        <taxon>Puniceicoccales</taxon>
        <taxon>Puniceicoccaceae</taxon>
        <taxon>Puniceicoccus</taxon>
    </lineage>
</organism>
<evidence type="ECO:0000313" key="5">
    <source>
        <dbReference type="EMBL" id="MBC2604112.1"/>
    </source>
</evidence>
<dbReference type="PIRSF" id="PIRSF006305">
    <property type="entry name" value="Maf"/>
    <property type="match status" value="1"/>
</dbReference>
<dbReference type="GO" id="GO:0005737">
    <property type="term" value="C:cytoplasm"/>
    <property type="evidence" value="ECO:0007669"/>
    <property type="project" value="UniProtKB-SubCell"/>
</dbReference>
<keyword evidence="2 4" id="KW-0378">Hydrolase</keyword>
<keyword evidence="4" id="KW-0963">Cytoplasm</keyword>